<feature type="compositionally biased region" description="Polar residues" evidence="1">
    <location>
        <begin position="52"/>
        <end position="67"/>
    </location>
</feature>
<feature type="compositionally biased region" description="Basic and acidic residues" evidence="1">
    <location>
        <begin position="36"/>
        <end position="50"/>
    </location>
</feature>
<feature type="region of interest" description="Disordered" evidence="1">
    <location>
        <begin position="509"/>
        <end position="529"/>
    </location>
</feature>
<feature type="compositionally biased region" description="Polar residues" evidence="1">
    <location>
        <begin position="514"/>
        <end position="523"/>
    </location>
</feature>
<reference evidence="2" key="1">
    <citation type="journal article" date="2019" name="Sci. Rep.">
        <title>Draft genome of Tanacetum cinerariifolium, the natural source of mosquito coil.</title>
        <authorList>
            <person name="Yamashiro T."/>
            <person name="Shiraishi A."/>
            <person name="Satake H."/>
            <person name="Nakayama K."/>
        </authorList>
    </citation>
    <scope>NUCLEOTIDE SEQUENCE</scope>
</reference>
<dbReference type="AlphaFoldDB" id="A0A6L2L559"/>
<feature type="compositionally biased region" description="Polar residues" evidence="1">
    <location>
        <begin position="387"/>
        <end position="420"/>
    </location>
</feature>
<dbReference type="PANTHER" id="PTHR33334">
    <property type="entry name" value="PROTEIN LNK1"/>
    <property type="match status" value="1"/>
</dbReference>
<feature type="region of interest" description="Disordered" evidence="1">
    <location>
        <begin position="377"/>
        <end position="420"/>
    </location>
</feature>
<protein>
    <submittedName>
        <fullName evidence="2">Protein LNK1-like isoform X1</fullName>
    </submittedName>
</protein>
<dbReference type="InterPro" id="IPR039928">
    <property type="entry name" value="LNK"/>
</dbReference>
<accession>A0A6L2L559</accession>
<dbReference type="EMBL" id="BKCJ010003471">
    <property type="protein sequence ID" value="GEU55284.1"/>
    <property type="molecule type" value="Genomic_DNA"/>
</dbReference>
<feature type="region of interest" description="Disordered" evidence="1">
    <location>
        <begin position="25"/>
        <end position="80"/>
    </location>
</feature>
<evidence type="ECO:0000313" key="2">
    <source>
        <dbReference type="EMBL" id="GEU55284.1"/>
    </source>
</evidence>
<name>A0A6L2L559_TANCI</name>
<comment type="caution">
    <text evidence="2">The sequence shown here is derived from an EMBL/GenBank/DDBJ whole genome shotgun (WGS) entry which is preliminary data.</text>
</comment>
<evidence type="ECO:0000256" key="1">
    <source>
        <dbReference type="SAM" id="MobiDB-lite"/>
    </source>
</evidence>
<feature type="compositionally biased region" description="Basic and acidic residues" evidence="1">
    <location>
        <begin position="70"/>
        <end position="80"/>
    </location>
</feature>
<proteinExistence type="predicted"/>
<dbReference type="GO" id="GO:0007623">
    <property type="term" value="P:circadian rhythm"/>
    <property type="evidence" value="ECO:0007669"/>
    <property type="project" value="InterPro"/>
</dbReference>
<organism evidence="2">
    <name type="scientific">Tanacetum cinerariifolium</name>
    <name type="common">Dalmatian daisy</name>
    <name type="synonym">Chrysanthemum cinerariifolium</name>
    <dbReference type="NCBI Taxonomy" id="118510"/>
    <lineage>
        <taxon>Eukaryota</taxon>
        <taxon>Viridiplantae</taxon>
        <taxon>Streptophyta</taxon>
        <taxon>Embryophyta</taxon>
        <taxon>Tracheophyta</taxon>
        <taxon>Spermatophyta</taxon>
        <taxon>Magnoliopsida</taxon>
        <taxon>eudicotyledons</taxon>
        <taxon>Gunneridae</taxon>
        <taxon>Pentapetalae</taxon>
        <taxon>asterids</taxon>
        <taxon>campanulids</taxon>
        <taxon>Asterales</taxon>
        <taxon>Asteraceae</taxon>
        <taxon>Asteroideae</taxon>
        <taxon>Anthemideae</taxon>
        <taxon>Anthemidinae</taxon>
        <taxon>Tanacetum</taxon>
    </lineage>
</organism>
<sequence length="609" mass="66862">MSDLSMYELDDIIWDDFDRGEDHIVPHPTNARSRRNSFEGDSCKKPRRETTPVLSNTNNPDVSNTICHGNAERDSKLSDKEKNMMEKDSWSHAPLGVVNESCDGEQVNDTPNLASDDTRILNSCFESSHGTSAGKFSMDNHVLSSTSAAGENPYSYPLAHIPEAGDICFVDNNSEGKASGGLMYYSWPDIGNLDDVDKMFRSCDSSFGLGVTNNDDELGWFTSAQVEGTEEALKMDFKFPCPEPSGLKNILPDIDSPESNNQRSSCISESKDEYHIENQINMHKKQLKHLNQTEGKKVVEGIGNDGSFYQISGLTSNDSPLSSNNRSDLVLTAVGNRQQYRNLESDYFGHMQSNVSYLPPDYPYQIKSAPMLSGIKSEHQGLKSASPKGSSYASNQGYSMESSDDPSFTGSPRKTGTMFQSSKGTLVSADKQAHPSACELESQSVVKGVQKRADICSLNAPESSSRCPELDEISLEATSFRQLRQVMEQLDLRTKLCIRDSLYRLARSAEQRHNNPSLSSGATDINDLGGPLMAERTNKCTGFMDMETDTNPIDRSVAHLLFHRPSESSNVPSKLNVKHGPISGPSMMAEKLACQDEAAAESNNKIGGN</sequence>
<gene>
    <name evidence="2" type="ORF">Tci_027262</name>
</gene>
<dbReference type="PANTHER" id="PTHR33334:SF8">
    <property type="entry name" value="PROTEIN LNK1"/>
    <property type="match status" value="1"/>
</dbReference>
<dbReference type="GO" id="GO:0006355">
    <property type="term" value="P:regulation of DNA-templated transcription"/>
    <property type="evidence" value="ECO:0007669"/>
    <property type="project" value="InterPro"/>
</dbReference>